<dbReference type="SUPFAM" id="SSF54897">
    <property type="entry name" value="Protease propeptides/inhibitors"/>
    <property type="match status" value="1"/>
</dbReference>
<dbReference type="GO" id="GO:0008233">
    <property type="term" value="F:peptidase activity"/>
    <property type="evidence" value="ECO:0007669"/>
    <property type="project" value="UniProtKB-KW"/>
</dbReference>
<protein>
    <submittedName>
        <fullName evidence="3">Subtilisin-like protease SBT3.17</fullName>
    </submittedName>
</protein>
<dbReference type="InterPro" id="IPR010259">
    <property type="entry name" value="S8pro/Inhibitor_I9"/>
</dbReference>
<evidence type="ECO:0000256" key="1">
    <source>
        <dbReference type="SAM" id="SignalP"/>
    </source>
</evidence>
<reference evidence="3" key="1">
    <citation type="journal article" date="2023" name="GigaByte">
        <title>Genome assembly of the bearded iris, Iris pallida Lam.</title>
        <authorList>
            <person name="Bruccoleri R.E."/>
            <person name="Oakeley E.J."/>
            <person name="Faust A.M.E."/>
            <person name="Altorfer M."/>
            <person name="Dessus-Babus S."/>
            <person name="Burckhardt D."/>
            <person name="Oertli M."/>
            <person name="Naumann U."/>
            <person name="Petersen F."/>
            <person name="Wong J."/>
        </authorList>
    </citation>
    <scope>NUCLEOTIDE SEQUENCE</scope>
    <source>
        <strain evidence="3">GSM-AAB239-AS_SAM_17_03QT</strain>
    </source>
</reference>
<reference evidence="3" key="2">
    <citation type="submission" date="2023-04" db="EMBL/GenBank/DDBJ databases">
        <authorList>
            <person name="Bruccoleri R.E."/>
            <person name="Oakeley E.J."/>
            <person name="Faust A.-M."/>
            <person name="Dessus-Babus S."/>
            <person name="Altorfer M."/>
            <person name="Burckhardt D."/>
            <person name="Oertli M."/>
            <person name="Naumann U."/>
            <person name="Petersen F."/>
            <person name="Wong J."/>
        </authorList>
    </citation>
    <scope>NUCLEOTIDE SEQUENCE</scope>
    <source>
        <strain evidence="3">GSM-AAB239-AS_SAM_17_03QT</strain>
        <tissue evidence="3">Leaf</tissue>
    </source>
</reference>
<feature type="chain" id="PRO_5044718659" evidence="1">
    <location>
        <begin position="29"/>
        <end position="133"/>
    </location>
</feature>
<evidence type="ECO:0000313" key="3">
    <source>
        <dbReference type="EMBL" id="KAJ6803320.1"/>
    </source>
</evidence>
<accession>A0AAX6EH28</accession>
<feature type="signal peptide" evidence="1">
    <location>
        <begin position="1"/>
        <end position="28"/>
    </location>
</feature>
<dbReference type="EMBL" id="JANAVB010012008">
    <property type="protein sequence ID" value="KAJ6836492.1"/>
    <property type="molecule type" value="Genomic_DNA"/>
</dbReference>
<dbReference type="InterPro" id="IPR037045">
    <property type="entry name" value="S8pro/Inhibitor_I9_sf"/>
</dbReference>
<proteinExistence type="predicted"/>
<evidence type="ECO:0000313" key="5">
    <source>
        <dbReference type="Proteomes" id="UP001140949"/>
    </source>
</evidence>
<dbReference type="PANTHER" id="PTHR48222:SF4">
    <property type="entry name" value="PROTEINASE INHIBITOR, PROPEPTIDE"/>
    <property type="match status" value="1"/>
</dbReference>
<organism evidence="3 5">
    <name type="scientific">Iris pallida</name>
    <name type="common">Sweet iris</name>
    <dbReference type="NCBI Taxonomy" id="29817"/>
    <lineage>
        <taxon>Eukaryota</taxon>
        <taxon>Viridiplantae</taxon>
        <taxon>Streptophyta</taxon>
        <taxon>Embryophyta</taxon>
        <taxon>Tracheophyta</taxon>
        <taxon>Spermatophyta</taxon>
        <taxon>Magnoliopsida</taxon>
        <taxon>Liliopsida</taxon>
        <taxon>Asparagales</taxon>
        <taxon>Iridaceae</taxon>
        <taxon>Iridoideae</taxon>
        <taxon>Irideae</taxon>
        <taxon>Iris</taxon>
    </lineage>
</organism>
<name>A0AAX6EH28_IRIPA</name>
<dbReference type="Gene3D" id="3.30.70.80">
    <property type="entry name" value="Peptidase S8 propeptide/proteinase inhibitor I9"/>
    <property type="match status" value="1"/>
</dbReference>
<gene>
    <name evidence="3" type="ORF">M6B38_107900</name>
    <name evidence="4" type="ORF">M6B38_327420</name>
</gene>
<evidence type="ECO:0000313" key="4">
    <source>
        <dbReference type="EMBL" id="KAJ6836492.1"/>
    </source>
</evidence>
<dbReference type="Pfam" id="PF05922">
    <property type="entry name" value="Inhibitor_I9"/>
    <property type="match status" value="1"/>
</dbReference>
<dbReference type="PANTHER" id="PTHR48222">
    <property type="entry name" value="PROTEINASE INHIBITOR, PROPEPTIDE"/>
    <property type="match status" value="1"/>
</dbReference>
<dbReference type="EMBL" id="JANAVB010036615">
    <property type="protein sequence ID" value="KAJ6803320.1"/>
    <property type="molecule type" value="Genomic_DNA"/>
</dbReference>
<evidence type="ECO:0000259" key="2">
    <source>
        <dbReference type="Pfam" id="PF05922"/>
    </source>
</evidence>
<dbReference type="AlphaFoldDB" id="A0AAX6EH28"/>
<sequence>MEKFPSALLSVVAFFLLLVSISIPSSSAALMAEQSSTPAAEEPKSVHIVYVDRPVSEEPEAFHIRTLASVVGSEDAAKDAVIYHYTHAASGFSAKLTAKQVEELAKQPGVLQVTPDGIAHLHKPVRVGHMGLA</sequence>
<dbReference type="GO" id="GO:0006508">
    <property type="term" value="P:proteolysis"/>
    <property type="evidence" value="ECO:0007669"/>
    <property type="project" value="UniProtKB-KW"/>
</dbReference>
<comment type="caution">
    <text evidence="3">The sequence shown here is derived from an EMBL/GenBank/DDBJ whole genome shotgun (WGS) entry which is preliminary data.</text>
</comment>
<keyword evidence="3" id="KW-0378">Hydrolase</keyword>
<keyword evidence="1" id="KW-0732">Signal</keyword>
<feature type="domain" description="Inhibitor I9" evidence="2">
    <location>
        <begin position="47"/>
        <end position="122"/>
    </location>
</feature>
<keyword evidence="3" id="KW-0645">Protease</keyword>
<dbReference type="Proteomes" id="UP001140949">
    <property type="component" value="Unassembled WGS sequence"/>
</dbReference>
<keyword evidence="5" id="KW-1185">Reference proteome</keyword>